<dbReference type="RefSeq" id="WP_039684995.1">
    <property type="nucleotide sequence ID" value="NZ_CP010028.1"/>
</dbReference>
<evidence type="ECO:0000256" key="1">
    <source>
        <dbReference type="ARBA" id="ARBA00023002"/>
    </source>
</evidence>
<gene>
    <name evidence="3" type="ORF">QR90_12515</name>
</gene>
<dbReference type="Gene3D" id="3.30.9.10">
    <property type="entry name" value="D-Amino Acid Oxidase, subunit A, domain 2"/>
    <property type="match status" value="1"/>
</dbReference>
<evidence type="ECO:0000313" key="3">
    <source>
        <dbReference type="EMBL" id="AIZ45721.1"/>
    </source>
</evidence>
<dbReference type="Proteomes" id="UP000030634">
    <property type="component" value="Chromosome"/>
</dbReference>
<dbReference type="PANTHER" id="PTHR13847">
    <property type="entry name" value="SARCOSINE DEHYDROGENASE-RELATED"/>
    <property type="match status" value="1"/>
</dbReference>
<evidence type="ECO:0000259" key="2">
    <source>
        <dbReference type="Pfam" id="PF01266"/>
    </source>
</evidence>
<dbReference type="GO" id="GO:0005737">
    <property type="term" value="C:cytoplasm"/>
    <property type="evidence" value="ECO:0007669"/>
    <property type="project" value="TreeGrafter"/>
</dbReference>
<evidence type="ECO:0000313" key="4">
    <source>
        <dbReference type="Proteomes" id="UP000030634"/>
    </source>
</evidence>
<proteinExistence type="predicted"/>
<dbReference type="AlphaFoldDB" id="A0A0A7KHV1"/>
<organism evidence="3 4">
    <name type="scientific">Deinococcus radiopugnans</name>
    <dbReference type="NCBI Taxonomy" id="57497"/>
    <lineage>
        <taxon>Bacteria</taxon>
        <taxon>Thermotogati</taxon>
        <taxon>Deinococcota</taxon>
        <taxon>Deinococci</taxon>
        <taxon>Deinococcales</taxon>
        <taxon>Deinococcaceae</taxon>
        <taxon>Deinococcus</taxon>
    </lineage>
</organism>
<protein>
    <submittedName>
        <fullName evidence="3">D-amino acid oxidase</fullName>
    </submittedName>
</protein>
<keyword evidence="1" id="KW-0560">Oxidoreductase</keyword>
<dbReference type="PANTHER" id="PTHR13847:SF287">
    <property type="entry name" value="FAD-DEPENDENT OXIDOREDUCTASE DOMAIN-CONTAINING PROTEIN 1"/>
    <property type="match status" value="1"/>
</dbReference>
<dbReference type="Pfam" id="PF01266">
    <property type="entry name" value="DAO"/>
    <property type="match status" value="1"/>
</dbReference>
<dbReference type="Gene3D" id="3.50.50.60">
    <property type="entry name" value="FAD/NAD(P)-binding domain"/>
    <property type="match status" value="1"/>
</dbReference>
<dbReference type="GO" id="GO:0016491">
    <property type="term" value="F:oxidoreductase activity"/>
    <property type="evidence" value="ECO:0007669"/>
    <property type="project" value="UniProtKB-KW"/>
</dbReference>
<dbReference type="KEGG" id="dsw:QR90_12515"/>
<dbReference type="InterPro" id="IPR006076">
    <property type="entry name" value="FAD-dep_OxRdtase"/>
</dbReference>
<dbReference type="HOGENOM" id="CLU_007884_4_3_0"/>
<reference evidence="4" key="1">
    <citation type="submission" date="2014-11" db="EMBL/GenBank/DDBJ databases">
        <title>Hymenobacter sp. DG25B genome submission.</title>
        <authorList>
            <person name="Jung H.-Y."/>
            <person name="Kim M.K."/>
            <person name="Srinivasan S."/>
            <person name="Lim S."/>
        </authorList>
    </citation>
    <scope>NUCLEOTIDE SEQUENCE [LARGE SCALE GENOMIC DNA]</scope>
    <source>
        <strain evidence="4">DY59</strain>
    </source>
</reference>
<dbReference type="STRING" id="1182571.QR90_12515"/>
<dbReference type="SUPFAM" id="SSF54373">
    <property type="entry name" value="FAD-linked reductases, C-terminal domain"/>
    <property type="match status" value="1"/>
</dbReference>
<accession>A0A0A7KHV1</accession>
<sequence>MNAIVIGGGMVGAACADALARQGVRVTVLEPGPVGGGATAAGMGHLVVMDDSPAQLALTARSLDLWEALAPALPPQADSRACGTLWVASDDEELAAVEPKRQAYLAVGREATLLDAAELARAEPGLRPGLTGALRVPGDGVVYAPVAAQFLLERAGATVRREAVTALIEGGVRLASGESLRADVVVVANGIGAVDLLPDLPLRQRKGHLLITERGAPRVNHQLVELGYLKSAHGGDGDSVAFNVQPRPTGQLLVGSSRQFERPDRDIDWPLLRRMLRRAAEFLPALAQTSALRVWTGQRCASPDHLPLIGPHPDLDGVFLATGHEGLGITTALGTAEVLAAGLFGGCSPLLAHDFSPARFARLPEAVHA</sequence>
<feature type="domain" description="FAD dependent oxidoreductase" evidence="2">
    <location>
        <begin position="3"/>
        <end position="341"/>
    </location>
</feature>
<dbReference type="InterPro" id="IPR036188">
    <property type="entry name" value="FAD/NAD-bd_sf"/>
</dbReference>
<name>A0A0A7KHV1_9DEIO</name>
<dbReference type="EMBL" id="CP010028">
    <property type="protein sequence ID" value="AIZ45721.1"/>
    <property type="molecule type" value="Genomic_DNA"/>
</dbReference>
<dbReference type="SUPFAM" id="SSF51905">
    <property type="entry name" value="FAD/NAD(P)-binding domain"/>
    <property type="match status" value="1"/>
</dbReference>